<dbReference type="KEGG" id="vg:3294212"/>
<organismHost>
    <name type="scientific">Prochlorococcus</name>
    <dbReference type="NCBI Taxonomy" id="1218"/>
</organismHost>
<name>Q58MX5_BPPRM</name>
<evidence type="ECO:0000313" key="4">
    <source>
        <dbReference type="Proteomes" id="UP000013923"/>
    </source>
</evidence>
<sequence length="107" mass="12383">MKLEQGKFCPLIGKDCIGLQCAWFTQVRGMHPQTGEDIDEWDCAIQWMPVLLIENSRKQNETSAAVESFRNEMVINNENAKKMYLETIQEKLSKPRQIHNISEAVEE</sequence>
<dbReference type="Proteomes" id="UP000000991">
    <property type="component" value="Segment"/>
</dbReference>
<dbReference type="EMBL" id="AY939844">
    <property type="protein sequence ID" value="AAX44407.1"/>
    <property type="molecule type" value="Genomic_DNA"/>
</dbReference>
<reference evidence="2 4" key="2">
    <citation type="submission" date="2009-10" db="EMBL/GenBank/DDBJ databases">
        <title>The Genome Sequence of Prochlorococcus phage P-SSM2.</title>
        <authorList>
            <consortium name="The Broad Institute Genome Sequencing Platform"/>
            <person name="Henn M.R."/>
            <person name="Sullivan M.S."/>
            <person name="Osburne M.S."/>
            <person name="Levin J."/>
            <person name="Malboeuf C."/>
            <person name="Casali M."/>
            <person name="Russ C."/>
            <person name="Lennon N."/>
            <person name="Chapman S.B."/>
            <person name="Erlich R."/>
            <person name="Young S.K."/>
            <person name="Koehrsen M."/>
            <person name="Yandava C."/>
            <person name="Zeng Q."/>
            <person name="Alvarado L."/>
            <person name="Anderson S."/>
            <person name="Berlin A."/>
            <person name="Borenstein D."/>
            <person name="Chen Z."/>
            <person name="Engels R."/>
            <person name="Freedman E."/>
            <person name="Gellesch M."/>
            <person name="Goldberg J."/>
            <person name="Green L."/>
            <person name="Griggs A."/>
            <person name="Gujja S."/>
            <person name="Heilman E.R."/>
            <person name="Heiman D."/>
            <person name="Hepburn T."/>
            <person name="Howarth C."/>
            <person name="Jen D."/>
            <person name="Larson L."/>
            <person name="Lewis B."/>
            <person name="Mehta T."/>
            <person name="Park D."/>
            <person name="Pearson M."/>
            <person name="Richards J."/>
            <person name="Rizzolo K."/>
            <person name="Roberts A."/>
            <person name="Ryan E."/>
            <person name="Saif S."/>
            <person name="Shea T."/>
            <person name="Shenoy N."/>
            <person name="Sisk P."/>
            <person name="Stolte C."/>
            <person name="Sykes S."/>
            <person name="Walk T."/>
            <person name="White J."/>
            <person name="Yu Q."/>
            <person name="Coleman M.L."/>
            <person name="Huang K.H."/>
            <person name="Weigele P.R."/>
            <person name="DeFrancesco A.S."/>
            <person name="Kern S.E."/>
            <person name="Thompson L.R."/>
            <person name="Fu R."/>
            <person name="Hombeck B."/>
            <person name="Chisholm S.W."/>
            <person name="Haas B."/>
            <person name="Nusbaum C."/>
            <person name="Birren B."/>
        </authorList>
    </citation>
    <scope>NUCLEOTIDE SEQUENCE [LARGE SCALE GENOMIC DNA]</scope>
    <source>
        <strain evidence="2">P-SSM2</strain>
    </source>
</reference>
<gene>
    <name evidence="2" type="ORF">PCMG_00029</name>
    <name evidence="1" type="ORF">PSSM2_029</name>
</gene>
<evidence type="ECO:0000313" key="3">
    <source>
        <dbReference type="Proteomes" id="UP000000991"/>
    </source>
</evidence>
<keyword evidence="3" id="KW-1185">Reference proteome</keyword>
<organism evidence="1 3">
    <name type="scientific">Prochlorococcus phage P-SSM2</name>
    <dbReference type="NCBI Taxonomy" id="268746"/>
    <lineage>
        <taxon>Viruses</taxon>
        <taxon>Duplodnaviria</taxon>
        <taxon>Heunggongvirae</taxon>
        <taxon>Uroviricota</taxon>
        <taxon>Caudoviricetes</taxon>
        <taxon>Pantevenvirales</taxon>
        <taxon>Kyanoviridae</taxon>
        <taxon>Salacisavirus</taxon>
        <taxon>Salacisavirus pssm2</taxon>
    </lineage>
</organism>
<evidence type="ECO:0000313" key="2">
    <source>
        <dbReference type="EMBL" id="ACY75905.1"/>
    </source>
</evidence>
<proteinExistence type="predicted"/>
<dbReference type="EMBL" id="GU071092">
    <property type="protein sequence ID" value="ACY75905.1"/>
    <property type="molecule type" value="Genomic_DNA"/>
</dbReference>
<protein>
    <submittedName>
        <fullName evidence="1">Uncharacterized protein</fullName>
    </submittedName>
</protein>
<reference evidence="1 3" key="3">
    <citation type="journal article" date="2010" name="Environ. Microbiol.">
        <title>Genomic analysis of oceanic cyanobacterial myoviruses compared with T4-like myoviruses from diverse hosts and environments.</title>
        <authorList>
            <person name="Sullivan M.B."/>
            <person name="Huang K.H."/>
            <person name="Ignacio-Espinoza J.C."/>
            <person name="Berlin A.M."/>
            <person name="Kelly L."/>
            <person name="Weigele P.R."/>
            <person name="DeFrancesco A.S."/>
            <person name="Kern S.E."/>
            <person name="Thompson L.R."/>
            <person name="Young S."/>
            <person name="Yandava C."/>
            <person name="Fu R."/>
            <person name="Krastins B."/>
            <person name="Chase M."/>
            <person name="Sarracino D."/>
            <person name="Osburne M.S."/>
            <person name="Henn M.R."/>
            <person name="Chisholm S.W."/>
        </authorList>
    </citation>
    <scope>NUCLEOTIDE SEQUENCE [LARGE SCALE GENOMIC DNA]</scope>
</reference>
<dbReference type="RefSeq" id="YP_214261.1">
    <property type="nucleotide sequence ID" value="NC_006883.2"/>
</dbReference>
<accession>Q58MX5</accession>
<reference evidence="1 3" key="1">
    <citation type="journal article" date="2005" name="PLoS Biol.">
        <title>Three Prochlorococcus cyanophage genomes: signature features and ecological interpretations.</title>
        <authorList>
            <person name="Sullivan M.B."/>
            <person name="Coleman M.L."/>
            <person name="Weigele P."/>
            <person name="Rohwer F."/>
            <person name="Chisholm S.W."/>
        </authorList>
    </citation>
    <scope>NUCLEOTIDE SEQUENCE</scope>
</reference>
<dbReference type="GeneID" id="3294212"/>
<dbReference type="Proteomes" id="UP000013923">
    <property type="component" value="Genome"/>
</dbReference>
<evidence type="ECO:0000313" key="1">
    <source>
        <dbReference type="EMBL" id="AAX44407.1"/>
    </source>
</evidence>